<keyword evidence="2" id="KW-1185">Reference proteome</keyword>
<evidence type="ECO:0008006" key="3">
    <source>
        <dbReference type="Google" id="ProtNLM"/>
    </source>
</evidence>
<comment type="caution">
    <text evidence="1">The sequence shown here is derived from an EMBL/GenBank/DDBJ whole genome shotgun (WGS) entry which is preliminary data.</text>
</comment>
<evidence type="ECO:0000313" key="1">
    <source>
        <dbReference type="EMBL" id="MFF4775811.1"/>
    </source>
</evidence>
<evidence type="ECO:0000313" key="2">
    <source>
        <dbReference type="Proteomes" id="UP001602119"/>
    </source>
</evidence>
<dbReference type="Proteomes" id="UP001602119">
    <property type="component" value="Unassembled WGS sequence"/>
</dbReference>
<name>A0ABW6V922_MICFU</name>
<gene>
    <name evidence="1" type="ORF">ACFY05_23450</name>
</gene>
<dbReference type="SUPFAM" id="SSF53822">
    <property type="entry name" value="Periplasmic binding protein-like I"/>
    <property type="match status" value="1"/>
</dbReference>
<dbReference type="RefSeq" id="WP_387344048.1">
    <property type="nucleotide sequence ID" value="NZ_JBIAXI010000014.1"/>
</dbReference>
<protein>
    <recommendedName>
        <fullName evidence="3">Leucine-binding protein domain-containing protein</fullName>
    </recommendedName>
</protein>
<accession>A0ABW6V922</accession>
<dbReference type="Gene3D" id="3.40.50.2300">
    <property type="match status" value="1"/>
</dbReference>
<proteinExistence type="predicted"/>
<dbReference type="InterPro" id="IPR028082">
    <property type="entry name" value="Peripla_BP_I"/>
</dbReference>
<reference evidence="1 2" key="1">
    <citation type="submission" date="2024-10" db="EMBL/GenBank/DDBJ databases">
        <title>The Natural Products Discovery Center: Release of the First 8490 Sequenced Strains for Exploring Actinobacteria Biosynthetic Diversity.</title>
        <authorList>
            <person name="Kalkreuter E."/>
            <person name="Kautsar S.A."/>
            <person name="Yang D."/>
            <person name="Bader C.D."/>
            <person name="Teijaro C.N."/>
            <person name="Fluegel L."/>
            <person name="Davis C.M."/>
            <person name="Simpson J.R."/>
            <person name="Lauterbach L."/>
            <person name="Steele A.D."/>
            <person name="Gui C."/>
            <person name="Meng S."/>
            <person name="Li G."/>
            <person name="Viehrig K."/>
            <person name="Ye F."/>
            <person name="Su P."/>
            <person name="Kiefer A.F."/>
            <person name="Nichols A."/>
            <person name="Cepeda A.J."/>
            <person name="Yan W."/>
            <person name="Fan B."/>
            <person name="Jiang Y."/>
            <person name="Adhikari A."/>
            <person name="Zheng C.-J."/>
            <person name="Schuster L."/>
            <person name="Cowan T.M."/>
            <person name="Smanski M.J."/>
            <person name="Chevrette M.G."/>
            <person name="De Carvalho L.P.S."/>
            <person name="Shen B."/>
        </authorList>
    </citation>
    <scope>NUCLEOTIDE SEQUENCE [LARGE SCALE GENOMIC DNA]</scope>
    <source>
        <strain evidence="1 2">NPDC001281</strain>
    </source>
</reference>
<dbReference type="EMBL" id="JBIAXI010000014">
    <property type="protein sequence ID" value="MFF4775811.1"/>
    <property type="molecule type" value="Genomic_DNA"/>
</dbReference>
<organism evidence="1 2">
    <name type="scientific">Microtetraspora fusca</name>
    <dbReference type="NCBI Taxonomy" id="1997"/>
    <lineage>
        <taxon>Bacteria</taxon>
        <taxon>Bacillati</taxon>
        <taxon>Actinomycetota</taxon>
        <taxon>Actinomycetes</taxon>
        <taxon>Streptosporangiales</taxon>
        <taxon>Streptosporangiaceae</taxon>
        <taxon>Microtetraspora</taxon>
    </lineage>
</organism>
<sequence length="192" mass="20612">MTTTALMNTALVSPRLRDGTTAAWGRHRVSSMSEDELAGLVRMAQARRAAMVAVGTGRDPASVDAGRRFAAAWRQTGGQVVAMVDWPEQAASWLRQAHRLTRSEPDLWVFAGTPVGLAQMTRRLVWSTPWTPRRTLAARAGIDQTARLAGLGLLDGLAGAGEDGTFWGIRDGLATTITWAEAAAPRGGRRHA</sequence>